<dbReference type="EMBL" id="CP061799">
    <property type="protein sequence ID" value="QTA81324.1"/>
    <property type="molecule type" value="Genomic_DNA"/>
</dbReference>
<protein>
    <submittedName>
        <fullName evidence="1">Uncharacterized protein</fullName>
    </submittedName>
</protein>
<accession>A0A975B9Q3</accession>
<keyword evidence="2" id="KW-1185">Reference proteome</keyword>
<dbReference type="Proteomes" id="UP000663720">
    <property type="component" value="Chromosome"/>
</dbReference>
<name>A0A975B9Q3_9BACT</name>
<evidence type="ECO:0000313" key="2">
    <source>
        <dbReference type="Proteomes" id="UP000663720"/>
    </source>
</evidence>
<organism evidence="1 2">
    <name type="scientific">Desulfonema limicola</name>
    <dbReference type="NCBI Taxonomy" id="45656"/>
    <lineage>
        <taxon>Bacteria</taxon>
        <taxon>Pseudomonadati</taxon>
        <taxon>Thermodesulfobacteriota</taxon>
        <taxon>Desulfobacteria</taxon>
        <taxon>Desulfobacterales</taxon>
        <taxon>Desulfococcaceae</taxon>
        <taxon>Desulfonema</taxon>
    </lineage>
</organism>
<reference evidence="1" key="1">
    <citation type="journal article" date="2021" name="Microb. Physiol.">
        <title>Proteogenomic Insights into the Physiology of Marine, Sulfate-Reducing, Filamentous Desulfonema limicola and Desulfonema magnum.</title>
        <authorList>
            <person name="Schnaars V."/>
            <person name="Wohlbrand L."/>
            <person name="Scheve S."/>
            <person name="Hinrichs C."/>
            <person name="Reinhardt R."/>
            <person name="Rabus R."/>
        </authorList>
    </citation>
    <scope>NUCLEOTIDE SEQUENCE</scope>
    <source>
        <strain evidence="1">5ac10</strain>
    </source>
</reference>
<proteinExistence type="predicted"/>
<dbReference type="RefSeq" id="WP_207687371.1">
    <property type="nucleotide sequence ID" value="NZ_CP061799.1"/>
</dbReference>
<dbReference type="KEGG" id="dli:dnl_36570"/>
<evidence type="ECO:0000313" key="1">
    <source>
        <dbReference type="EMBL" id="QTA81324.1"/>
    </source>
</evidence>
<sequence>MRTDTIIIYEGMKALREKLDIVETEKFISLILRENFDYTEWQRNLWKDKTVDEIFYAAKNYDENMNKEG</sequence>
<gene>
    <name evidence="1" type="ORF">dnl_36570</name>
</gene>
<dbReference type="AlphaFoldDB" id="A0A975B9Q3"/>